<dbReference type="RefSeq" id="WP_046435444.1">
    <property type="nucleotide sequence ID" value="NZ_CP027003.1"/>
</dbReference>
<name>A0AAP8TAF6_9BACT</name>
<feature type="signal peptide" evidence="1">
    <location>
        <begin position="1"/>
        <end position="17"/>
    </location>
</feature>
<dbReference type="NCBIfam" id="TIGR02595">
    <property type="entry name" value="PEP_CTERM"/>
    <property type="match status" value="1"/>
</dbReference>
<organism evidence="2 3">
    <name type="scientific">Akkermansia muciniphila</name>
    <dbReference type="NCBI Taxonomy" id="239935"/>
    <lineage>
        <taxon>Bacteria</taxon>
        <taxon>Pseudomonadati</taxon>
        <taxon>Verrucomicrobiota</taxon>
        <taxon>Verrucomicrobiia</taxon>
        <taxon>Verrucomicrobiales</taxon>
        <taxon>Akkermansiaceae</taxon>
        <taxon>Akkermansia</taxon>
    </lineage>
</organism>
<dbReference type="AlphaFoldDB" id="A0AAP8TAF6"/>
<evidence type="ECO:0000313" key="2">
    <source>
        <dbReference type="EMBL" id="PNC57991.1"/>
    </source>
</evidence>
<dbReference type="InterPro" id="IPR013424">
    <property type="entry name" value="Ice-binding_C"/>
</dbReference>
<protein>
    <submittedName>
        <fullName evidence="2">PEP-CTERM sorting domain-containing protein</fullName>
    </submittedName>
</protein>
<proteinExistence type="predicted"/>
<keyword evidence="1" id="KW-0732">Signal</keyword>
<accession>A0AAP8TAF6</accession>
<gene>
    <name evidence="2" type="ORF">CXU09_02760</name>
</gene>
<feature type="chain" id="PRO_5042957774" evidence="1">
    <location>
        <begin position="18"/>
        <end position="281"/>
    </location>
</feature>
<evidence type="ECO:0000256" key="1">
    <source>
        <dbReference type="SAM" id="SignalP"/>
    </source>
</evidence>
<dbReference type="EMBL" id="PJKN01000001">
    <property type="protein sequence ID" value="PNC57991.1"/>
    <property type="molecule type" value="Genomic_DNA"/>
</dbReference>
<comment type="caution">
    <text evidence="2">The sequence shown here is derived from an EMBL/GenBank/DDBJ whole genome shotgun (WGS) entry which is preliminary data.</text>
</comment>
<reference evidence="2 3" key="1">
    <citation type="journal article" date="2017" name="BMC Genomics">
        <title>Genome sequencing of 39 Akkermansia muciniphila isolates reveals its population structure, genomic and functional diverisity, and global distribution in mammalian gut microbiotas.</title>
        <authorList>
            <person name="Guo X."/>
            <person name="Li S."/>
            <person name="Zhang J."/>
            <person name="Wu F."/>
            <person name="Li X."/>
            <person name="Wu D."/>
            <person name="Zhang M."/>
            <person name="Ou Z."/>
            <person name="Jie Z."/>
            <person name="Yan Q."/>
            <person name="Li P."/>
            <person name="Yi J."/>
            <person name="Peng Y."/>
        </authorList>
    </citation>
    <scope>NUCLEOTIDE SEQUENCE [LARGE SCALE GENOMIC DNA]</scope>
    <source>
        <strain evidence="2 3">GP43</strain>
    </source>
</reference>
<dbReference type="Proteomes" id="UP000235914">
    <property type="component" value="Unassembled WGS sequence"/>
</dbReference>
<evidence type="ECO:0000313" key="3">
    <source>
        <dbReference type="Proteomes" id="UP000235914"/>
    </source>
</evidence>
<sequence>MKKTLITLIALAGIAHADFIWNGGESITQELWQTESSWTVTGSDSWPSAGTGPGTPNSNAWSLISVSGASGSITQLEGWTLKLALQNGADLTVGNVKKFQGGCSIDIDQSSTLTFNSYNGGNDGGRTTLNNYGTFNLAYTKNQGGEGFYANLGATGIMNLTSSNGSSYTAKIASLTATLTLDGGTASGWTESGHQILTRNLVTLGSNMSFDSTNTSLEMLSGIAGIDTLTAVDDLTNAEVGSYMVTKNENGYSVSYVVPEPAAASLSLLGLAGLAMRRRRK</sequence>